<feature type="region of interest" description="Disordered" evidence="1">
    <location>
        <begin position="283"/>
        <end position="302"/>
    </location>
</feature>
<sequence>MGQYQELCSLTTTGIKPRLLADAAQYLGQGHDQEPEPEPSRSFDTALLLAGMRDDDPLPLLCLRCRISHALEAWLCATHRANEERYGLELLAMASYALDDEGKLTLRIGPDELKPFAHTQLALLPKGMSTPFSAEILRSYDSALCGLPHWARLKIQAHNELKAYFRQHGLLLISDWALLRNSSPSRVRQACQEQLRTNDTVVFLSALHSRYGPLYDAAKRDYKNRTGKSSGWQPDPAFLRELAPDQDPFATTERLKAIAKAVRLLLTGSSNQSLDQAAEVGFEPVDPSSQANSDDDVGPSSGELKALVSDALQRAMDQLMPDVLAASGKNAELLRCLWAGWAEGLTNRPLAERCGTTCGTVSKKLRPTEHATIIATAAAQELNRHQAFASVSQSVEGAERLVNALRNHLLEPEREGDVAPLRRWIQQYLNQP</sequence>
<reference evidence="2 3" key="1">
    <citation type="journal article" date="2018" name="Environ. Microbiol.">
        <title>Ecological and genomic features of two widespread freshwater picocyanobacteria.</title>
        <authorList>
            <person name="Cabello-Yeves P.J."/>
            <person name="Picazo A."/>
            <person name="Camacho A."/>
            <person name="Callieri C."/>
            <person name="Rosselli R."/>
            <person name="Roda-Garcia J.J."/>
            <person name="Coutinho F.H."/>
            <person name="Rodriguez-Valera F."/>
        </authorList>
    </citation>
    <scope>NUCLEOTIDE SEQUENCE [LARGE SCALE GENOMIC DNA]</scope>
    <source>
        <strain evidence="2 3">Tous</strain>
    </source>
</reference>
<dbReference type="EMBL" id="PXXO01000003">
    <property type="protein sequence ID" value="PSJ06544.1"/>
    <property type="molecule type" value="Genomic_DNA"/>
</dbReference>
<evidence type="ECO:0000256" key="1">
    <source>
        <dbReference type="SAM" id="MobiDB-lite"/>
    </source>
</evidence>
<comment type="caution">
    <text evidence="2">The sequence shown here is derived from an EMBL/GenBank/DDBJ whole genome shotgun (WGS) entry which is preliminary data.</text>
</comment>
<name>A0A2P7MZB9_9CYAN</name>
<keyword evidence="3" id="KW-1185">Reference proteome</keyword>
<protein>
    <submittedName>
        <fullName evidence="2">Uncharacterized protein</fullName>
    </submittedName>
</protein>
<proteinExistence type="predicted"/>
<accession>A0A2P7MZB9</accession>
<evidence type="ECO:0000313" key="2">
    <source>
        <dbReference type="EMBL" id="PSJ06544.1"/>
    </source>
</evidence>
<dbReference type="AlphaFoldDB" id="A0A2P7MZB9"/>
<organism evidence="2 3">
    <name type="scientific">Cyanobium usitatum str. Tous</name>
    <dbReference type="NCBI Taxonomy" id="2116684"/>
    <lineage>
        <taxon>Bacteria</taxon>
        <taxon>Bacillati</taxon>
        <taxon>Cyanobacteriota</taxon>
        <taxon>Cyanophyceae</taxon>
        <taxon>Synechococcales</taxon>
        <taxon>Prochlorococcaceae</taxon>
        <taxon>Cyanobium</taxon>
    </lineage>
</organism>
<gene>
    <name evidence="2" type="ORF">C7K55_03605</name>
</gene>
<evidence type="ECO:0000313" key="3">
    <source>
        <dbReference type="Proteomes" id="UP000243002"/>
    </source>
</evidence>
<dbReference type="Proteomes" id="UP000243002">
    <property type="component" value="Unassembled WGS sequence"/>
</dbReference>